<dbReference type="PANTHER" id="PTHR37422">
    <property type="entry name" value="TEICHURONIC ACID BIOSYNTHESIS PROTEIN TUAE"/>
    <property type="match status" value="1"/>
</dbReference>
<evidence type="ECO:0000256" key="5">
    <source>
        <dbReference type="SAM" id="MobiDB-lite"/>
    </source>
</evidence>
<dbReference type="InterPro" id="IPR007016">
    <property type="entry name" value="O-antigen_ligase-rel_domated"/>
</dbReference>
<evidence type="ECO:0000256" key="6">
    <source>
        <dbReference type="SAM" id="Phobius"/>
    </source>
</evidence>
<evidence type="ECO:0000256" key="4">
    <source>
        <dbReference type="ARBA" id="ARBA00023136"/>
    </source>
</evidence>
<feature type="transmembrane region" description="Helical" evidence="6">
    <location>
        <begin position="79"/>
        <end position="97"/>
    </location>
</feature>
<keyword evidence="2 6" id="KW-0812">Transmembrane</keyword>
<protein>
    <recommendedName>
        <fullName evidence="7">O-antigen ligase-related domain-containing protein</fullName>
    </recommendedName>
</protein>
<feature type="transmembrane region" description="Helical" evidence="6">
    <location>
        <begin position="338"/>
        <end position="358"/>
    </location>
</feature>
<gene>
    <name evidence="8" type="ORF">AWL63_09710</name>
</gene>
<feature type="transmembrane region" description="Helical" evidence="6">
    <location>
        <begin position="103"/>
        <end position="122"/>
    </location>
</feature>
<feature type="transmembrane region" description="Helical" evidence="6">
    <location>
        <begin position="378"/>
        <end position="411"/>
    </location>
</feature>
<keyword evidence="4 6" id="KW-0472">Membrane</keyword>
<dbReference type="InterPro" id="IPR051533">
    <property type="entry name" value="WaaL-like"/>
</dbReference>
<dbReference type="AlphaFoldDB" id="A0A1B3Z9U3"/>
<evidence type="ECO:0000256" key="2">
    <source>
        <dbReference type="ARBA" id="ARBA00022692"/>
    </source>
</evidence>
<dbReference type="GO" id="GO:0016020">
    <property type="term" value="C:membrane"/>
    <property type="evidence" value="ECO:0007669"/>
    <property type="project" value="UniProtKB-SubCell"/>
</dbReference>
<evidence type="ECO:0000313" key="8">
    <source>
        <dbReference type="EMBL" id="AOH84203.1"/>
    </source>
</evidence>
<feature type="domain" description="O-antigen ligase-related" evidence="7">
    <location>
        <begin position="197"/>
        <end position="354"/>
    </location>
</feature>
<feature type="transmembrane region" description="Helical" evidence="6">
    <location>
        <begin position="214"/>
        <end position="247"/>
    </location>
</feature>
<name>A0A1B3Z9U3_9SPHN</name>
<feature type="region of interest" description="Disordered" evidence="5">
    <location>
        <begin position="1"/>
        <end position="22"/>
    </location>
</feature>
<feature type="transmembrane region" description="Helical" evidence="6">
    <location>
        <begin position="37"/>
        <end position="67"/>
    </location>
</feature>
<evidence type="ECO:0000313" key="9">
    <source>
        <dbReference type="Proteomes" id="UP000094256"/>
    </source>
</evidence>
<feature type="transmembrane region" description="Helical" evidence="6">
    <location>
        <begin position="192"/>
        <end position="208"/>
    </location>
</feature>
<dbReference type="STRING" id="1560345.AWL63_09710"/>
<keyword evidence="3 6" id="KW-1133">Transmembrane helix</keyword>
<keyword evidence="9" id="KW-1185">Reference proteome</keyword>
<sequence length="444" mass="48271">MSRVVSHRHRAPLRRDRDRRARPRAADGGRFARRAVFAAMVLLVLSLCYKIAALGVIVMLALGVAIWTCRASFRRFDSVFVLALAYIADATVTSFMVSYPAGVARTVQFCIIVIALIGLYAYAQSAKRADAEVLLKGMGVLCALVTAHLVGWHVLHHHLVTWKYLSDTKLILSLALMPLFGLEDWITRKGRYLFPGLVLLAFAIVLLSGERKALILFCALFALCRFPLGAKLGLAGMIGAVAASALLLDDGYIHRELASAGRDYSHTPTRYFFTVQSIYDQSDMVREFVNRNAWTLFTHHPAFGVGATGYWAWAAATYGPTGFAMNVHGEVHRIPAEGGVFGIAIVAGFFGLALWRALRHLANTGGFAAASLDRMPLYGIILLLSYCYAEAVDTAMLLLIGGVGVIVGTLPKTGRSLRARRARFARSGSAVPAPVLSGSLRSRA</sequence>
<comment type="subcellular location">
    <subcellularLocation>
        <location evidence="1">Membrane</location>
        <topology evidence="1">Multi-pass membrane protein</topology>
    </subcellularLocation>
</comment>
<dbReference type="Pfam" id="PF04932">
    <property type="entry name" value="Wzy_C"/>
    <property type="match status" value="1"/>
</dbReference>
<reference evidence="8 9" key="1">
    <citation type="submission" date="2016-01" db="EMBL/GenBank/DDBJ databases">
        <title>Complete genome and mega plasmid sequence of Sphingomonas panacis DCY99 elicits systemic resistance in rice to Xanthomonas oryzae.</title>
        <authorList>
            <person name="Kim Y.J."/>
            <person name="Yang D.C."/>
            <person name="Sing P."/>
        </authorList>
    </citation>
    <scope>NUCLEOTIDE SEQUENCE [LARGE SCALE GENOMIC DNA]</scope>
    <source>
        <strain evidence="8 9">DCY99</strain>
    </source>
</reference>
<evidence type="ECO:0000259" key="7">
    <source>
        <dbReference type="Pfam" id="PF04932"/>
    </source>
</evidence>
<proteinExistence type="predicted"/>
<organism evidence="8 9">
    <name type="scientific">Sphingomonas panacis</name>
    <dbReference type="NCBI Taxonomy" id="1560345"/>
    <lineage>
        <taxon>Bacteria</taxon>
        <taxon>Pseudomonadati</taxon>
        <taxon>Pseudomonadota</taxon>
        <taxon>Alphaproteobacteria</taxon>
        <taxon>Sphingomonadales</taxon>
        <taxon>Sphingomonadaceae</taxon>
        <taxon>Sphingomonas</taxon>
    </lineage>
</organism>
<dbReference type="EMBL" id="CP014168">
    <property type="protein sequence ID" value="AOH84203.1"/>
    <property type="molecule type" value="Genomic_DNA"/>
</dbReference>
<dbReference type="OrthoDB" id="7544862at2"/>
<feature type="compositionally biased region" description="Basic residues" evidence="5">
    <location>
        <begin position="1"/>
        <end position="12"/>
    </location>
</feature>
<accession>A0A1B3Z9U3</accession>
<dbReference type="PANTHER" id="PTHR37422:SF13">
    <property type="entry name" value="LIPOPOLYSACCHARIDE BIOSYNTHESIS PROTEIN PA4999-RELATED"/>
    <property type="match status" value="1"/>
</dbReference>
<evidence type="ECO:0000256" key="3">
    <source>
        <dbReference type="ARBA" id="ARBA00022989"/>
    </source>
</evidence>
<dbReference type="Proteomes" id="UP000094256">
    <property type="component" value="Chromosome"/>
</dbReference>
<feature type="transmembrane region" description="Helical" evidence="6">
    <location>
        <begin position="134"/>
        <end position="155"/>
    </location>
</feature>
<dbReference type="RefSeq" id="WP_069204771.1">
    <property type="nucleotide sequence ID" value="NZ_CP014168.1"/>
</dbReference>
<feature type="compositionally biased region" description="Basic and acidic residues" evidence="5">
    <location>
        <begin position="13"/>
        <end position="22"/>
    </location>
</feature>
<dbReference type="KEGG" id="span:AWL63_09710"/>
<evidence type="ECO:0000256" key="1">
    <source>
        <dbReference type="ARBA" id="ARBA00004141"/>
    </source>
</evidence>